<evidence type="ECO:0000313" key="1">
    <source>
        <dbReference type="EMBL" id="NHR08114.1"/>
    </source>
</evidence>
<reference evidence="1 2" key="1">
    <citation type="submission" date="2020-03" db="EMBL/GenBank/DDBJ databases">
        <title>Draft genome sequence of environmentally isolated cultures.</title>
        <authorList>
            <person name="Wilson H.S."/>
            <person name="De Leon M.E."/>
        </authorList>
    </citation>
    <scope>NUCLEOTIDE SEQUENCE [LARGE SCALE GENOMIC DNA]</scope>
    <source>
        <strain evidence="1 2">HSC-31F16</strain>
    </source>
</reference>
<dbReference type="PANTHER" id="PTHR37950">
    <property type="entry name" value="4-HYDROXYPHENYLACETATE CATABOLISM PROTEIN"/>
    <property type="match status" value="1"/>
</dbReference>
<dbReference type="InterPro" id="IPR014347">
    <property type="entry name" value="Tautomerase/MIF_sf"/>
</dbReference>
<protein>
    <submittedName>
        <fullName evidence="1">5-carboxymethyl-2-hydroxymuconate delta-isomerase</fullName>
    </submittedName>
</protein>
<dbReference type="Gene3D" id="3.30.429.10">
    <property type="entry name" value="Macrophage Migration Inhibitory Factor"/>
    <property type="match status" value="1"/>
</dbReference>
<dbReference type="Pfam" id="PF02962">
    <property type="entry name" value="CHMI"/>
    <property type="match status" value="1"/>
</dbReference>
<dbReference type="RefSeq" id="WP_166453817.1">
    <property type="nucleotide sequence ID" value="NZ_JAAOMA010000050.1"/>
</dbReference>
<comment type="caution">
    <text evidence="1">The sequence shown here is derived from an EMBL/GenBank/DDBJ whole genome shotgun (WGS) entry which is preliminary data.</text>
</comment>
<gene>
    <name evidence="1" type="ORF">HA052_23260</name>
</gene>
<sequence length="133" mass="15243">MPHFIAECTDNIREQADLPELFRQVHDCLAASGLFPLAGIRSRAHWLDTWRMADGEADYAFVHCTLQIGSGRSEAQRRATAEQVFALIQRHFEPLFAQRYLALSFELTELSATLNFKHNNVHQRFRPPEDSAC</sequence>
<dbReference type="PANTHER" id="PTHR37950:SF1">
    <property type="entry name" value="4-HYDROXYPHENYLACETATE CATABOLISM PROTEIN"/>
    <property type="match status" value="1"/>
</dbReference>
<dbReference type="InterPro" id="IPR004220">
    <property type="entry name" value="5-COMe_2-OHmuconate_Isoase"/>
</dbReference>
<dbReference type="Proteomes" id="UP001515641">
    <property type="component" value="Unassembled WGS sequence"/>
</dbReference>
<accession>A0ABX0LEW8</accession>
<dbReference type="CDD" id="cd00580">
    <property type="entry name" value="CHMI"/>
    <property type="match status" value="1"/>
</dbReference>
<proteinExistence type="predicted"/>
<keyword evidence="2" id="KW-1185">Reference proteome</keyword>
<organism evidence="1 2">
    <name type="scientific">Chromobacterium fluminis</name>
    <dbReference type="NCBI Taxonomy" id="3044269"/>
    <lineage>
        <taxon>Bacteria</taxon>
        <taxon>Pseudomonadati</taxon>
        <taxon>Pseudomonadota</taxon>
        <taxon>Betaproteobacteria</taxon>
        <taxon>Neisseriales</taxon>
        <taxon>Chromobacteriaceae</taxon>
        <taxon>Chromobacterium</taxon>
    </lineage>
</organism>
<dbReference type="SUPFAM" id="SSF55331">
    <property type="entry name" value="Tautomerase/MIF"/>
    <property type="match status" value="1"/>
</dbReference>
<name>A0ABX0LEW8_9NEIS</name>
<evidence type="ECO:0000313" key="2">
    <source>
        <dbReference type="Proteomes" id="UP001515641"/>
    </source>
</evidence>
<dbReference type="EMBL" id="JAAOMA010000050">
    <property type="protein sequence ID" value="NHR08114.1"/>
    <property type="molecule type" value="Genomic_DNA"/>
</dbReference>